<evidence type="ECO:0000259" key="2">
    <source>
        <dbReference type="Pfam" id="PF03732"/>
    </source>
</evidence>
<dbReference type="GO" id="GO:0003964">
    <property type="term" value="F:RNA-directed DNA polymerase activity"/>
    <property type="evidence" value="ECO:0007669"/>
    <property type="project" value="UniProtKB-KW"/>
</dbReference>
<dbReference type="InterPro" id="IPR005162">
    <property type="entry name" value="Retrotrans_gag_dom"/>
</dbReference>
<keyword evidence="3" id="KW-0808">Transferase</keyword>
<gene>
    <name evidence="3" type="ORF">Tci_050309</name>
</gene>
<proteinExistence type="predicted"/>
<keyword evidence="3" id="KW-0548">Nucleotidyltransferase</keyword>
<dbReference type="AlphaFoldDB" id="A0A6L2MWH9"/>
<protein>
    <submittedName>
        <fullName evidence="3">Reverse transcriptase domain-containing protein</fullName>
    </submittedName>
</protein>
<dbReference type="EMBL" id="BKCJ010007650">
    <property type="protein sequence ID" value="GEU78331.1"/>
    <property type="molecule type" value="Genomic_DNA"/>
</dbReference>
<dbReference type="PANTHER" id="PTHR33223">
    <property type="entry name" value="CCHC-TYPE DOMAIN-CONTAINING PROTEIN"/>
    <property type="match status" value="1"/>
</dbReference>
<evidence type="ECO:0000313" key="3">
    <source>
        <dbReference type="EMBL" id="GEU78331.1"/>
    </source>
</evidence>
<sequence length="562" mass="66093">MSNPEQTAPIQPTSVVRNTTRRGKEPVTQDRGGPVFDAALREYYDKNYNQLLPITVKKFNQEKEKNEKLKEMKARFNFEGCFRTSWYSESKTMSTKEHDKRHRPRGKSVSAHSDSYNRHSHSRYTGELSESEYSEGGHWKSRSKKKKSSGEEDDLSQPWVCEETDPFTPRIRYFNFPKTRMPSHIKTYDGSEEPEDHLKIFQATAKTERRVMPTWCHMFNSRLTGNARVWFDDLSPESTDRYNDLKKAFLKNYLQQKKQRKIQSSATNDNPVEKQNHAKFCEFHGEVGHNMDECMHLRKQIEKMLKARKLSHLIKEIKQTNRKEHPKVTKKEETSKKDKALAILMVQPWGRVARQKITGVVPANFEWSGWTNRPDCNSSDEFWIQNDMIQQVQNSCQFHRLPGDDTNKHLVKFLHVTQSIKVNGVTDDALCLYLFPHSLTHHSTAWFDHLPRNSINTFEQMAKMFLGKYFLPSMVMKLRNEITNFRQRLDESLFEAWERYKLSIGRCPKHNMLPITQIDTFYNGLTLRHRDTINSAVGGTFMKRRPEECYDLIENMTAHHND</sequence>
<comment type="caution">
    <text evidence="3">The sequence shown here is derived from an EMBL/GenBank/DDBJ whole genome shotgun (WGS) entry which is preliminary data.</text>
</comment>
<keyword evidence="3" id="KW-0695">RNA-directed DNA polymerase</keyword>
<name>A0A6L2MWH9_TANCI</name>
<feature type="region of interest" description="Disordered" evidence="1">
    <location>
        <begin position="92"/>
        <end position="159"/>
    </location>
</feature>
<dbReference type="PANTHER" id="PTHR33223:SF11">
    <property type="entry name" value="ELEMENT PROTEIN, PUTATIVE-RELATED"/>
    <property type="match status" value="1"/>
</dbReference>
<feature type="region of interest" description="Disordered" evidence="1">
    <location>
        <begin position="1"/>
        <end position="34"/>
    </location>
</feature>
<feature type="domain" description="Retrotransposon gag" evidence="2">
    <location>
        <begin position="218"/>
        <end position="295"/>
    </location>
</feature>
<feature type="domain" description="Retrotransposon gag" evidence="2">
    <location>
        <begin position="434"/>
        <end position="526"/>
    </location>
</feature>
<evidence type="ECO:0000256" key="1">
    <source>
        <dbReference type="SAM" id="MobiDB-lite"/>
    </source>
</evidence>
<accession>A0A6L2MWH9</accession>
<reference evidence="3" key="1">
    <citation type="journal article" date="2019" name="Sci. Rep.">
        <title>Draft genome of Tanacetum cinerariifolium, the natural source of mosquito coil.</title>
        <authorList>
            <person name="Yamashiro T."/>
            <person name="Shiraishi A."/>
            <person name="Satake H."/>
            <person name="Nakayama K."/>
        </authorList>
    </citation>
    <scope>NUCLEOTIDE SEQUENCE</scope>
</reference>
<organism evidence="3">
    <name type="scientific">Tanacetum cinerariifolium</name>
    <name type="common">Dalmatian daisy</name>
    <name type="synonym">Chrysanthemum cinerariifolium</name>
    <dbReference type="NCBI Taxonomy" id="118510"/>
    <lineage>
        <taxon>Eukaryota</taxon>
        <taxon>Viridiplantae</taxon>
        <taxon>Streptophyta</taxon>
        <taxon>Embryophyta</taxon>
        <taxon>Tracheophyta</taxon>
        <taxon>Spermatophyta</taxon>
        <taxon>Magnoliopsida</taxon>
        <taxon>eudicotyledons</taxon>
        <taxon>Gunneridae</taxon>
        <taxon>Pentapetalae</taxon>
        <taxon>asterids</taxon>
        <taxon>campanulids</taxon>
        <taxon>Asterales</taxon>
        <taxon>Asteraceae</taxon>
        <taxon>Asteroideae</taxon>
        <taxon>Anthemideae</taxon>
        <taxon>Anthemidinae</taxon>
        <taxon>Tanacetum</taxon>
    </lineage>
</organism>
<dbReference type="Pfam" id="PF03732">
    <property type="entry name" value="Retrotrans_gag"/>
    <property type="match status" value="2"/>
</dbReference>
<feature type="compositionally biased region" description="Polar residues" evidence="1">
    <location>
        <begin position="1"/>
        <end position="18"/>
    </location>
</feature>